<gene>
    <name evidence="8" type="ORF">PENSUB_4642</name>
</gene>
<evidence type="ECO:0000256" key="6">
    <source>
        <dbReference type="SAM" id="MobiDB-lite"/>
    </source>
</evidence>
<dbReference type="GO" id="GO:0003677">
    <property type="term" value="F:DNA binding"/>
    <property type="evidence" value="ECO:0007669"/>
    <property type="project" value="UniProtKB-KW"/>
</dbReference>
<feature type="compositionally biased region" description="Polar residues" evidence="6">
    <location>
        <begin position="77"/>
        <end position="86"/>
    </location>
</feature>
<evidence type="ECO:0000256" key="5">
    <source>
        <dbReference type="ARBA" id="ARBA00023242"/>
    </source>
</evidence>
<keyword evidence="2" id="KW-0805">Transcription regulation</keyword>
<protein>
    <submittedName>
        <fullName evidence="8">Nitrogen assimilation transcription factor nit-4</fullName>
    </submittedName>
</protein>
<evidence type="ECO:0000313" key="8">
    <source>
        <dbReference type="EMBL" id="OKP09930.1"/>
    </source>
</evidence>
<evidence type="ECO:0000259" key="7">
    <source>
        <dbReference type="PROSITE" id="PS50048"/>
    </source>
</evidence>
<proteinExistence type="predicted"/>
<accession>A0A1Q5UBV0</accession>
<keyword evidence="5" id="KW-0539">Nucleus</keyword>
<dbReference type="SMART" id="SM00906">
    <property type="entry name" value="Fungal_trans"/>
    <property type="match status" value="1"/>
</dbReference>
<dbReference type="AlphaFoldDB" id="A0A1Q5UBV0"/>
<keyword evidence="3" id="KW-0238">DNA-binding</keyword>
<dbReference type="Proteomes" id="UP000186955">
    <property type="component" value="Unassembled WGS sequence"/>
</dbReference>
<name>A0A1Q5UBV0_9EURO</name>
<dbReference type="SUPFAM" id="SSF57701">
    <property type="entry name" value="Zn2/Cys6 DNA-binding domain"/>
    <property type="match status" value="1"/>
</dbReference>
<feature type="region of interest" description="Disordered" evidence="6">
    <location>
        <begin position="761"/>
        <end position="799"/>
    </location>
</feature>
<feature type="domain" description="Zn(2)-C6 fungal-type" evidence="7">
    <location>
        <begin position="39"/>
        <end position="67"/>
    </location>
</feature>
<dbReference type="PANTHER" id="PTHR47783:SF1">
    <property type="entry name" value="ZN(II)2CYS6 TRANSCRIPTION FACTOR (EUROFUNG)"/>
    <property type="match status" value="1"/>
</dbReference>
<dbReference type="CDD" id="cd12148">
    <property type="entry name" value="fungal_TF_MHR"/>
    <property type="match status" value="1"/>
</dbReference>
<feature type="region of interest" description="Disordered" evidence="6">
    <location>
        <begin position="1"/>
        <end position="31"/>
    </location>
</feature>
<feature type="compositionally biased region" description="Polar residues" evidence="6">
    <location>
        <begin position="819"/>
        <end position="832"/>
    </location>
</feature>
<evidence type="ECO:0000256" key="4">
    <source>
        <dbReference type="ARBA" id="ARBA00023163"/>
    </source>
</evidence>
<dbReference type="GO" id="GO:0000981">
    <property type="term" value="F:DNA-binding transcription factor activity, RNA polymerase II-specific"/>
    <property type="evidence" value="ECO:0007669"/>
    <property type="project" value="InterPro"/>
</dbReference>
<comment type="caution">
    <text evidence="8">The sequence shown here is derived from an EMBL/GenBank/DDBJ whole genome shotgun (WGS) entry which is preliminary data.</text>
</comment>
<dbReference type="InterPro" id="IPR007219">
    <property type="entry name" value="XnlR_reg_dom"/>
</dbReference>
<dbReference type="GO" id="GO:0006351">
    <property type="term" value="P:DNA-templated transcription"/>
    <property type="evidence" value="ECO:0007669"/>
    <property type="project" value="InterPro"/>
</dbReference>
<reference evidence="8 9" key="1">
    <citation type="submission" date="2016-10" db="EMBL/GenBank/DDBJ databases">
        <title>Genome sequence of the ascomycete fungus Penicillium subrubescens.</title>
        <authorList>
            <person name="De Vries R.P."/>
            <person name="Peng M."/>
            <person name="Dilokpimol A."/>
            <person name="Hilden K."/>
            <person name="Makela M.R."/>
            <person name="Grigoriev I."/>
            <person name="Riley R."/>
            <person name="Granchi Z."/>
        </authorList>
    </citation>
    <scope>NUCLEOTIDE SEQUENCE [LARGE SCALE GENOMIC DNA]</scope>
    <source>
        <strain evidence="8 9">CBS 132785</strain>
    </source>
</reference>
<feature type="region of interest" description="Disordered" evidence="6">
    <location>
        <begin position="819"/>
        <end position="881"/>
    </location>
</feature>
<dbReference type="OrthoDB" id="2354469at2759"/>
<dbReference type="GO" id="GO:0008270">
    <property type="term" value="F:zinc ion binding"/>
    <property type="evidence" value="ECO:0007669"/>
    <property type="project" value="InterPro"/>
</dbReference>
<keyword evidence="9" id="KW-1185">Reference proteome</keyword>
<feature type="compositionally biased region" description="Low complexity" evidence="6">
    <location>
        <begin position="202"/>
        <end position="220"/>
    </location>
</feature>
<dbReference type="InterPro" id="IPR036864">
    <property type="entry name" value="Zn2-C6_fun-type_DNA-bd_sf"/>
</dbReference>
<organism evidence="8 9">
    <name type="scientific">Penicillium subrubescens</name>
    <dbReference type="NCBI Taxonomy" id="1316194"/>
    <lineage>
        <taxon>Eukaryota</taxon>
        <taxon>Fungi</taxon>
        <taxon>Dikarya</taxon>
        <taxon>Ascomycota</taxon>
        <taxon>Pezizomycotina</taxon>
        <taxon>Eurotiomycetes</taxon>
        <taxon>Eurotiomycetidae</taxon>
        <taxon>Eurotiales</taxon>
        <taxon>Aspergillaceae</taxon>
        <taxon>Penicillium</taxon>
    </lineage>
</organism>
<dbReference type="Pfam" id="PF04082">
    <property type="entry name" value="Fungal_trans"/>
    <property type="match status" value="1"/>
</dbReference>
<evidence type="ECO:0000313" key="9">
    <source>
        <dbReference type="Proteomes" id="UP000186955"/>
    </source>
</evidence>
<sequence length="1029" mass="112500">MSSPSPKKKTGGNASGPRQIRFVATDGQPQTKRRRVNAACLTCRRRKIRCSGEQPVCKTCSDYKHVCLGYTDTTAHLRSQSDSASRATAPPLAGSKEASHRVARAVESCSPEPPPTSVPQVKVDKSPQATKQLEKDATSREISLRTHKELDLLGVGDSPESGRTSVSSSSRTHVPYFRYFGPTAIVPGFKQMVVQVRGSRKSNPSMSSDSLSPLRSPKLSDGPVNLEAALAPRDDRDANTIPFYDRDDALPVSNLVSHLSDLFFAHLGCSFPFLQRERFLQDLKDKKIDTMLVDAVCSLAARFSPHPLLGPPQAPPIDRSQPPAEVNLCDRGLPFAHRAMSALVDALACPTLSAVQACLLLAYEQFGSNHDSGLWMYLGISIRMAQDLGLQKLQGLKYNYGRKGVTPSAVMTGQAGKLREDQYDDLDVYQSPKTIPPVIGAERSRERERVDSFWSVFFLDRVISSGTGRPVTLRDEDIELCFPLQSESQLPNGWPAPFPPLIRIIHLYGRVTDLINGIQDVNHVTPDTLKRLAGMESDLTGIYQRLSPRLHFNAANFQAYVKAKEGTNFILLHFWFHTLIVLLHQPMLLNSFGGTIQHLYPNSRELSMSSAKTIADILSFSELVDGKSFIGNPFTSQPMYIAACAFLMESAYYSSPSSRSNTPPPQPLLSSHSSGFVMPSMDSSNGSERNSTAKHILLASAAKENYQRCYKALKALDAYWEGTRYILTVLDQKAKGIVDPLLYTAEDMENTAEFPTAQTLGAAGWPGSKPVDSVQDAERPSGVADAVPDRAGSPKIDPSQAIGWALTGAINSSQPNLSLLYQMPSGQNNPTSGEPAHPSQYGHSYPAMQAPANATQTSGSPFLRPPLPTQSQGEGKSSSLVPANSKFSQVQPHPTCTEPPHFLGMSSPYPESNTRASVAAQSSYSHGITVTQIPQYTYAMGSDQHGNNAHVGSRSNEMHTSMNAHNNGMMIESHDVDMNTLQQQDSFPFSNGEILPWLEYLPQDVLSFFGETQNFPMMSPDDTTPRPPQ</sequence>
<feature type="compositionally biased region" description="Basic residues" evidence="6">
    <location>
        <begin position="1"/>
        <end position="10"/>
    </location>
</feature>
<dbReference type="InterPro" id="IPR001138">
    <property type="entry name" value="Zn2Cys6_DnaBD"/>
</dbReference>
<evidence type="ECO:0000256" key="3">
    <source>
        <dbReference type="ARBA" id="ARBA00023125"/>
    </source>
</evidence>
<dbReference type="Pfam" id="PF00172">
    <property type="entry name" value="Zn_clus"/>
    <property type="match status" value="1"/>
</dbReference>
<dbReference type="Gene3D" id="4.10.240.10">
    <property type="entry name" value="Zn(2)-C6 fungal-type DNA-binding domain"/>
    <property type="match status" value="1"/>
</dbReference>
<dbReference type="STRING" id="1316194.A0A1Q5UBV0"/>
<dbReference type="SMART" id="SM00066">
    <property type="entry name" value="GAL4"/>
    <property type="match status" value="1"/>
</dbReference>
<evidence type="ECO:0000256" key="2">
    <source>
        <dbReference type="ARBA" id="ARBA00023015"/>
    </source>
</evidence>
<feature type="compositionally biased region" description="Polar residues" evidence="6">
    <location>
        <begin position="869"/>
        <end position="881"/>
    </location>
</feature>
<feature type="compositionally biased region" description="Basic and acidic residues" evidence="6">
    <location>
        <begin position="132"/>
        <end position="145"/>
    </location>
</feature>
<dbReference type="EMBL" id="MNBE01000424">
    <property type="protein sequence ID" value="OKP09930.1"/>
    <property type="molecule type" value="Genomic_DNA"/>
</dbReference>
<dbReference type="PANTHER" id="PTHR47783">
    <property type="entry name" value="ZN(II)2CYS6 TRANSCRIPTION FACTOR (EUROFUNG)-RELATED"/>
    <property type="match status" value="1"/>
</dbReference>
<keyword evidence="1" id="KW-0479">Metal-binding</keyword>
<feature type="region of interest" description="Disordered" evidence="6">
    <location>
        <begin position="196"/>
        <end position="222"/>
    </location>
</feature>
<dbReference type="PROSITE" id="PS50048">
    <property type="entry name" value="ZN2_CY6_FUNGAL_2"/>
    <property type="match status" value="1"/>
</dbReference>
<feature type="region of interest" description="Disordered" evidence="6">
    <location>
        <begin position="77"/>
        <end position="145"/>
    </location>
</feature>
<keyword evidence="4" id="KW-0804">Transcription</keyword>
<dbReference type="PROSITE" id="PS00463">
    <property type="entry name" value="ZN2_CY6_FUNGAL_1"/>
    <property type="match status" value="1"/>
</dbReference>
<dbReference type="CDD" id="cd00067">
    <property type="entry name" value="GAL4"/>
    <property type="match status" value="1"/>
</dbReference>
<evidence type="ECO:0000256" key="1">
    <source>
        <dbReference type="ARBA" id="ARBA00022723"/>
    </source>
</evidence>